<evidence type="ECO:0000256" key="3">
    <source>
        <dbReference type="ARBA" id="ARBA00009400"/>
    </source>
</evidence>
<dbReference type="InterPro" id="IPR013785">
    <property type="entry name" value="Aldolase_TIM"/>
</dbReference>
<feature type="binding site" evidence="13">
    <location>
        <position position="89"/>
    </location>
    <ligand>
        <name>substrate</name>
    </ligand>
</feature>
<evidence type="ECO:0000256" key="8">
    <source>
        <dbReference type="ARBA" id="ARBA00022679"/>
    </source>
</evidence>
<evidence type="ECO:0000256" key="10">
    <source>
        <dbReference type="ARBA" id="ARBA00047445"/>
    </source>
</evidence>
<dbReference type="PIRSF" id="PIRSF006250">
    <property type="entry name" value="NadC_ModD"/>
    <property type="match status" value="1"/>
</dbReference>
<dbReference type="InterPro" id="IPR036068">
    <property type="entry name" value="Nicotinate_pribotase-like_C"/>
</dbReference>
<dbReference type="PANTHER" id="PTHR32179:SF3">
    <property type="entry name" value="NICOTINATE-NUCLEOTIDE PYROPHOSPHORYLASE [CARBOXYLATING]"/>
    <property type="match status" value="1"/>
</dbReference>
<comment type="caution">
    <text evidence="16">The sequence shown here is derived from an EMBL/GenBank/DDBJ whole genome shotgun (WGS) entry which is preliminary data.</text>
</comment>
<dbReference type="InterPro" id="IPR027277">
    <property type="entry name" value="NadC/ModD"/>
</dbReference>
<protein>
    <recommendedName>
        <fullName evidence="11">Probable nicotinate-nucleotide pyrophosphorylase [carboxylating]</fullName>
        <ecNumber evidence="5">2.4.2.19</ecNumber>
    </recommendedName>
    <alternativeName>
        <fullName evidence="9">Quinolinate phosphoribosyltransferase [decarboxylating]</fullName>
    </alternativeName>
</protein>
<feature type="binding site" evidence="13">
    <location>
        <begin position="234"/>
        <end position="236"/>
    </location>
    <ligand>
        <name>substrate</name>
    </ligand>
</feature>
<dbReference type="GO" id="GO:0005737">
    <property type="term" value="C:cytoplasm"/>
    <property type="evidence" value="ECO:0007669"/>
    <property type="project" value="TreeGrafter"/>
</dbReference>
<evidence type="ECO:0000256" key="11">
    <source>
        <dbReference type="ARBA" id="ARBA00069173"/>
    </source>
</evidence>
<dbReference type="InterPro" id="IPR004393">
    <property type="entry name" value="NadC"/>
</dbReference>
<feature type="binding site" evidence="13">
    <location>
        <begin position="122"/>
        <end position="124"/>
    </location>
    <ligand>
        <name>substrate</name>
    </ligand>
</feature>
<evidence type="ECO:0000256" key="12">
    <source>
        <dbReference type="PIRNR" id="PIRNR006250"/>
    </source>
</evidence>
<feature type="domain" description="Quinolinate phosphoribosyl transferase N-terminal" evidence="15">
    <location>
        <begin position="14"/>
        <end position="99"/>
    </location>
</feature>
<dbReference type="Proteomes" id="UP000469346">
    <property type="component" value="Unassembled WGS sequence"/>
</dbReference>
<comment type="catalytic activity">
    <reaction evidence="10">
        <text>nicotinate beta-D-ribonucleotide + CO2 + diphosphate = quinolinate + 5-phospho-alpha-D-ribose 1-diphosphate + 2 H(+)</text>
        <dbReference type="Rhea" id="RHEA:12733"/>
        <dbReference type="ChEBI" id="CHEBI:15378"/>
        <dbReference type="ChEBI" id="CHEBI:16526"/>
        <dbReference type="ChEBI" id="CHEBI:29959"/>
        <dbReference type="ChEBI" id="CHEBI:33019"/>
        <dbReference type="ChEBI" id="CHEBI:57502"/>
        <dbReference type="ChEBI" id="CHEBI:58017"/>
        <dbReference type="EC" id="2.4.2.19"/>
    </reaction>
</comment>
<evidence type="ECO:0000259" key="15">
    <source>
        <dbReference type="Pfam" id="PF02749"/>
    </source>
</evidence>
<feature type="binding site" evidence="13">
    <location>
        <begin position="255"/>
        <end position="257"/>
    </location>
    <ligand>
        <name>substrate</name>
    </ligand>
</feature>
<name>A0A6N9TQ68_DISTH</name>
<organism evidence="16 17">
    <name type="scientific">Dissulfurirhabdus thermomarina</name>
    <dbReference type="NCBI Taxonomy" id="1765737"/>
    <lineage>
        <taxon>Bacteria</taxon>
        <taxon>Deltaproteobacteria</taxon>
        <taxon>Dissulfurirhabdaceae</taxon>
        <taxon>Dissulfurirhabdus</taxon>
    </lineage>
</organism>
<dbReference type="UniPathway" id="UPA00253">
    <property type="reaction ID" value="UER00331"/>
</dbReference>
<dbReference type="FunFam" id="3.20.20.70:FF:000030">
    <property type="entry name" value="Nicotinate-nucleotide pyrophosphorylase, carboxylating"/>
    <property type="match status" value="1"/>
</dbReference>
<dbReference type="AlphaFoldDB" id="A0A6N9TQ68"/>
<dbReference type="FunFam" id="3.90.1170.20:FF:000001">
    <property type="entry name" value="Nicotinate-nucleotide diphosphorylase (Carboxylating)"/>
    <property type="match status" value="1"/>
</dbReference>
<evidence type="ECO:0000256" key="1">
    <source>
        <dbReference type="ARBA" id="ARBA00003237"/>
    </source>
</evidence>
<evidence type="ECO:0000256" key="6">
    <source>
        <dbReference type="ARBA" id="ARBA00022642"/>
    </source>
</evidence>
<comment type="similarity">
    <text evidence="3 12">Belongs to the NadC/ModD family.</text>
</comment>
<evidence type="ECO:0000256" key="4">
    <source>
        <dbReference type="ARBA" id="ARBA00011218"/>
    </source>
</evidence>
<evidence type="ECO:0000313" key="17">
    <source>
        <dbReference type="Proteomes" id="UP000469346"/>
    </source>
</evidence>
<comment type="function">
    <text evidence="1">Involved in the catabolism of quinolinic acid (QA).</text>
</comment>
<dbReference type="SUPFAM" id="SSF51690">
    <property type="entry name" value="Nicotinate/Quinolinate PRTase C-terminal domain-like"/>
    <property type="match status" value="1"/>
</dbReference>
<feature type="binding site" evidence="13">
    <location>
        <position position="146"/>
    </location>
    <ligand>
        <name>substrate</name>
    </ligand>
</feature>
<evidence type="ECO:0000256" key="9">
    <source>
        <dbReference type="ARBA" id="ARBA00033102"/>
    </source>
</evidence>
<dbReference type="Pfam" id="PF02749">
    <property type="entry name" value="QRPTase_N"/>
    <property type="match status" value="1"/>
</dbReference>
<dbReference type="SUPFAM" id="SSF54675">
    <property type="entry name" value="Nicotinate/Quinolinate PRTase N-terminal domain-like"/>
    <property type="match status" value="1"/>
</dbReference>
<dbReference type="Gene3D" id="3.20.20.70">
    <property type="entry name" value="Aldolase class I"/>
    <property type="match status" value="1"/>
</dbReference>
<keyword evidence="17" id="KW-1185">Reference proteome</keyword>
<dbReference type="GO" id="GO:0004514">
    <property type="term" value="F:nicotinate-nucleotide diphosphorylase (carboxylating) activity"/>
    <property type="evidence" value="ECO:0007669"/>
    <property type="project" value="UniProtKB-EC"/>
</dbReference>
<dbReference type="GO" id="GO:0034213">
    <property type="term" value="P:quinolinate catabolic process"/>
    <property type="evidence" value="ECO:0007669"/>
    <property type="project" value="TreeGrafter"/>
</dbReference>
<keyword evidence="7 12" id="KW-0328">Glycosyltransferase</keyword>
<dbReference type="InterPro" id="IPR037128">
    <property type="entry name" value="Quinolinate_PRibosylTase_N_sf"/>
</dbReference>
<proteinExistence type="inferred from homology"/>
<accession>A0A6N9TQ68</accession>
<dbReference type="InterPro" id="IPR002638">
    <property type="entry name" value="Quinolinate_PRibosylTrfase_C"/>
</dbReference>
<feature type="binding site" evidence="13">
    <location>
        <position position="156"/>
    </location>
    <ligand>
        <name>substrate</name>
    </ligand>
</feature>
<evidence type="ECO:0000313" key="16">
    <source>
        <dbReference type="EMBL" id="NDY42590.1"/>
    </source>
</evidence>
<dbReference type="Pfam" id="PF01729">
    <property type="entry name" value="QRPTase_C"/>
    <property type="match status" value="1"/>
</dbReference>
<dbReference type="Gene3D" id="3.90.1170.20">
    <property type="entry name" value="Quinolinate phosphoribosyl transferase, N-terminal domain"/>
    <property type="match status" value="1"/>
</dbReference>
<keyword evidence="6" id="KW-0662">Pyridine nucleotide biosynthesis</keyword>
<evidence type="ECO:0000259" key="14">
    <source>
        <dbReference type="Pfam" id="PF01729"/>
    </source>
</evidence>
<feature type="binding site" evidence="13">
    <location>
        <position position="208"/>
    </location>
    <ligand>
        <name>substrate</name>
    </ligand>
</feature>
<dbReference type="InterPro" id="IPR022412">
    <property type="entry name" value="Quinolinate_PRibosylTrfase_N"/>
</dbReference>
<dbReference type="NCBIfam" id="TIGR00078">
    <property type="entry name" value="nadC"/>
    <property type="match status" value="1"/>
</dbReference>
<reference evidence="16 17" key="1">
    <citation type="submission" date="2020-02" db="EMBL/GenBank/DDBJ databases">
        <title>Comparative genomics of sulfur disproportionating microorganisms.</title>
        <authorList>
            <person name="Ward L.M."/>
            <person name="Bertran E."/>
            <person name="Johnston D.T."/>
        </authorList>
    </citation>
    <scope>NUCLEOTIDE SEQUENCE [LARGE SCALE GENOMIC DNA]</scope>
    <source>
        <strain evidence="16 17">DSM 100025</strain>
    </source>
</reference>
<comment type="pathway">
    <text evidence="2">Cofactor biosynthesis; NAD(+) biosynthesis; nicotinate D-ribonucleotide from quinolinate: step 1/1.</text>
</comment>
<evidence type="ECO:0000256" key="2">
    <source>
        <dbReference type="ARBA" id="ARBA00004893"/>
    </source>
</evidence>
<dbReference type="EC" id="2.4.2.19" evidence="5"/>
<gene>
    <name evidence="16" type="primary">nadC</name>
    <name evidence="16" type="ORF">G3N55_07005</name>
</gene>
<dbReference type="GO" id="GO:0009435">
    <property type="term" value="P:NAD+ biosynthetic process"/>
    <property type="evidence" value="ECO:0007669"/>
    <property type="project" value="UniProtKB-UniPathway"/>
</dbReference>
<evidence type="ECO:0000256" key="5">
    <source>
        <dbReference type="ARBA" id="ARBA00011944"/>
    </source>
</evidence>
<feature type="binding site" evidence="13">
    <location>
        <position position="187"/>
    </location>
    <ligand>
        <name>substrate</name>
    </ligand>
</feature>
<evidence type="ECO:0000256" key="7">
    <source>
        <dbReference type="ARBA" id="ARBA00022676"/>
    </source>
</evidence>
<keyword evidence="8 12" id="KW-0808">Transferase</keyword>
<dbReference type="EMBL" id="JAAGRR010000068">
    <property type="protein sequence ID" value="NDY42590.1"/>
    <property type="molecule type" value="Genomic_DNA"/>
</dbReference>
<dbReference type="PANTHER" id="PTHR32179">
    <property type="entry name" value="NICOTINATE-NUCLEOTIDE PYROPHOSPHORYLASE [CARBOXYLATING]"/>
    <property type="match status" value="1"/>
</dbReference>
<comment type="subunit">
    <text evidence="4">Hexamer formed by 3 homodimers.</text>
</comment>
<dbReference type="CDD" id="cd01572">
    <property type="entry name" value="QPRTase"/>
    <property type="match status" value="1"/>
</dbReference>
<evidence type="ECO:0000256" key="13">
    <source>
        <dbReference type="PIRSR" id="PIRSR006250-1"/>
    </source>
</evidence>
<sequence>MVAAALAEDLGPGDLTTGLTVDPAAAGTAEIVAKEPVVAAGLFAAEAAFRLRDPAAVVDRRVAEGAEAAAGTVLLRVRGRLAAILEAERTALNFLQRLCGIATLTRAYVAAVAGLPARILDTRKTTPGLRLLEKYAVRAGGGHNHRFGLFDGILVKDNHIAACGGSVAEAVARARAGAPHTLKVEVEAADLDQLRAALDAGADAVLLDNMEVGMLAEAVRVARARRPGVLLEASGGVTLETVRRIAETGVDCVSVGALTHSARARDLSLRVVSAGRSD</sequence>
<feature type="domain" description="Quinolinate phosphoribosyl transferase C-terminal" evidence="14">
    <location>
        <begin position="101"/>
        <end position="270"/>
    </location>
</feature>